<name>A0ACC0XS76_9ROSI</name>
<gene>
    <name evidence="1" type="ORF">Pint_06808</name>
</gene>
<sequence length="47" mass="5281">MTGDWLKFVETRGLKQGDQVILRKLVDEAGGVNYSIAVRKMIKLFGV</sequence>
<comment type="caution">
    <text evidence="1">The sequence shown here is derived from an EMBL/GenBank/DDBJ whole genome shotgun (WGS) entry which is preliminary data.</text>
</comment>
<keyword evidence="2" id="KW-1185">Reference proteome</keyword>
<dbReference type="EMBL" id="CM047745">
    <property type="protein sequence ID" value="KAJ0024044.1"/>
    <property type="molecule type" value="Genomic_DNA"/>
</dbReference>
<dbReference type="Proteomes" id="UP001163603">
    <property type="component" value="Chromosome 10"/>
</dbReference>
<protein>
    <submittedName>
        <fullName evidence="1">Uncharacterized protein</fullName>
    </submittedName>
</protein>
<evidence type="ECO:0000313" key="2">
    <source>
        <dbReference type="Proteomes" id="UP001163603"/>
    </source>
</evidence>
<accession>A0ACC0XS76</accession>
<reference evidence="2" key="1">
    <citation type="journal article" date="2023" name="G3 (Bethesda)">
        <title>Genome assembly and association tests identify interacting loci associated with vigor, precocity, and sex in interspecific pistachio rootstocks.</title>
        <authorList>
            <person name="Palmer W."/>
            <person name="Jacygrad E."/>
            <person name="Sagayaradj S."/>
            <person name="Cavanaugh K."/>
            <person name="Han R."/>
            <person name="Bertier L."/>
            <person name="Beede B."/>
            <person name="Kafkas S."/>
            <person name="Golino D."/>
            <person name="Preece J."/>
            <person name="Michelmore R."/>
        </authorList>
    </citation>
    <scope>NUCLEOTIDE SEQUENCE [LARGE SCALE GENOMIC DNA]</scope>
</reference>
<evidence type="ECO:0000313" key="1">
    <source>
        <dbReference type="EMBL" id="KAJ0024044.1"/>
    </source>
</evidence>
<proteinExistence type="predicted"/>
<organism evidence="1 2">
    <name type="scientific">Pistacia integerrima</name>
    <dbReference type="NCBI Taxonomy" id="434235"/>
    <lineage>
        <taxon>Eukaryota</taxon>
        <taxon>Viridiplantae</taxon>
        <taxon>Streptophyta</taxon>
        <taxon>Embryophyta</taxon>
        <taxon>Tracheophyta</taxon>
        <taxon>Spermatophyta</taxon>
        <taxon>Magnoliopsida</taxon>
        <taxon>eudicotyledons</taxon>
        <taxon>Gunneridae</taxon>
        <taxon>Pentapetalae</taxon>
        <taxon>rosids</taxon>
        <taxon>malvids</taxon>
        <taxon>Sapindales</taxon>
        <taxon>Anacardiaceae</taxon>
        <taxon>Pistacia</taxon>
    </lineage>
</organism>